<dbReference type="InterPro" id="IPR003018">
    <property type="entry name" value="GAF"/>
</dbReference>
<dbReference type="InterPro" id="IPR001633">
    <property type="entry name" value="EAL_dom"/>
</dbReference>
<dbReference type="GO" id="GO:0071111">
    <property type="term" value="F:cyclic-guanylate-specific phosphodiesterase activity"/>
    <property type="evidence" value="ECO:0007669"/>
    <property type="project" value="InterPro"/>
</dbReference>
<dbReference type="EMBL" id="CP011502">
    <property type="protein sequence ID" value="ALX04377.1"/>
    <property type="molecule type" value="Genomic_DNA"/>
</dbReference>
<proteinExistence type="predicted"/>
<dbReference type="Pfam" id="PF01590">
    <property type="entry name" value="GAF"/>
    <property type="match status" value="1"/>
</dbReference>
<dbReference type="PANTHER" id="PTHR33121:SF70">
    <property type="entry name" value="SIGNALING PROTEIN YKOW"/>
    <property type="match status" value="1"/>
</dbReference>
<evidence type="ECO:0000313" key="3">
    <source>
        <dbReference type="Proteomes" id="UP000067689"/>
    </source>
</evidence>
<dbReference type="PANTHER" id="PTHR33121">
    <property type="entry name" value="CYCLIC DI-GMP PHOSPHODIESTERASE PDEF"/>
    <property type="match status" value="1"/>
</dbReference>
<dbReference type="Proteomes" id="UP000067689">
    <property type="component" value="Chromosome"/>
</dbReference>
<name>A0A0U4B8S8_9ACTN</name>
<dbReference type="Gene3D" id="3.20.20.450">
    <property type="entry name" value="EAL domain"/>
    <property type="match status" value="1"/>
</dbReference>
<dbReference type="SMART" id="SM00052">
    <property type="entry name" value="EAL"/>
    <property type="match status" value="1"/>
</dbReference>
<dbReference type="InterPro" id="IPR035919">
    <property type="entry name" value="EAL_sf"/>
</dbReference>
<evidence type="ECO:0000313" key="2">
    <source>
        <dbReference type="EMBL" id="ALX04377.1"/>
    </source>
</evidence>
<dbReference type="AlphaFoldDB" id="A0A0U4B8S8"/>
<keyword evidence="3" id="KW-1185">Reference proteome</keyword>
<accession>A0A0U4B8S8</accession>
<dbReference type="Gene3D" id="3.30.450.40">
    <property type="match status" value="1"/>
</dbReference>
<dbReference type="InterPro" id="IPR029016">
    <property type="entry name" value="GAF-like_dom_sf"/>
</dbReference>
<gene>
    <name evidence="2" type="ORF">AERYTH_06580</name>
</gene>
<feature type="domain" description="EAL" evidence="1">
    <location>
        <begin position="140"/>
        <end position="364"/>
    </location>
</feature>
<dbReference type="STRING" id="2041.AERYTH_06580"/>
<dbReference type="Pfam" id="PF00563">
    <property type="entry name" value="EAL"/>
    <property type="match status" value="1"/>
</dbReference>
<dbReference type="PATRIC" id="fig|2041.4.peg.1380"/>
<dbReference type="KEGG" id="aer:AERYTH_06580"/>
<organism evidence="2 3">
    <name type="scientific">Aeromicrobium erythreum</name>
    <dbReference type="NCBI Taxonomy" id="2041"/>
    <lineage>
        <taxon>Bacteria</taxon>
        <taxon>Bacillati</taxon>
        <taxon>Actinomycetota</taxon>
        <taxon>Actinomycetes</taxon>
        <taxon>Propionibacteriales</taxon>
        <taxon>Nocardioidaceae</taxon>
        <taxon>Aeromicrobium</taxon>
    </lineage>
</organism>
<dbReference type="InterPro" id="IPR050706">
    <property type="entry name" value="Cyclic-di-GMP_PDE-like"/>
</dbReference>
<protein>
    <recommendedName>
        <fullName evidence="1">EAL domain-containing protein</fullName>
    </recommendedName>
</protein>
<dbReference type="SUPFAM" id="SSF55781">
    <property type="entry name" value="GAF domain-like"/>
    <property type="match status" value="1"/>
</dbReference>
<reference evidence="2 3" key="1">
    <citation type="journal article" date="1991" name="Int. J. Syst. Bacteriol.">
        <title>Description of the erythromycin-producing bacterium Arthrobacter sp. strain NRRL B-3381 as Aeromicrobium erythreum gen. nov., sp. nov.</title>
        <authorList>
            <person name="Miller E.S."/>
            <person name="Woese C.R."/>
            <person name="Brenner S."/>
        </authorList>
    </citation>
    <scope>NUCLEOTIDE SEQUENCE [LARGE SCALE GENOMIC DNA]</scope>
    <source>
        <strain evidence="2 3">AR18</strain>
    </source>
</reference>
<evidence type="ECO:0000259" key="1">
    <source>
        <dbReference type="PROSITE" id="PS50883"/>
    </source>
</evidence>
<dbReference type="SUPFAM" id="SSF141868">
    <property type="entry name" value="EAL domain-like"/>
    <property type="match status" value="1"/>
</dbReference>
<dbReference type="PROSITE" id="PS50883">
    <property type="entry name" value="EAL"/>
    <property type="match status" value="1"/>
</dbReference>
<sequence>MVDLVRRELGLNVAFISEIEGDRRSFRALVSDVDLPIQVGFSEPYEGTYCQMITSGQLGEVVPDTASEPLTVDAFHTSYLGIGAYVGVPMTRSSGELFGTLCAFSRDPHPDLSPAEAEVLRATAVLIMRLIEMEEQVDGRLTDLADLAETIDGALEDATIELLPVSEVGTGAVVGHEAVARFADGRPFRRRLGEAREVGRGVELELSVLSRTLKAVEETSVPVVSVSLSAEALRDPAFQALIASMPPSRLMLRFDVDETIEDYEELTALLQPLRRLGARVAVDRVGDGAAELRHILLLSPDVLRIDPELVQGLADDVRRRVLVESIATLAAQIDADCVALGVSDAELPWMDELGVTHVVRGTCD</sequence>